<evidence type="ECO:0000313" key="2">
    <source>
        <dbReference type="Proteomes" id="UP000695022"/>
    </source>
</evidence>
<proteinExistence type="predicted"/>
<reference evidence="3" key="1">
    <citation type="submission" date="2025-08" db="UniProtKB">
        <authorList>
            <consortium name="RefSeq"/>
        </authorList>
    </citation>
    <scope>IDENTIFICATION</scope>
</reference>
<accession>A0ABM1FAX9</accession>
<feature type="domain" description="BAR" evidence="1">
    <location>
        <begin position="25"/>
        <end position="265"/>
    </location>
</feature>
<dbReference type="InterPro" id="IPR027267">
    <property type="entry name" value="AH/BAR_dom_sf"/>
</dbReference>
<protein>
    <submittedName>
        <fullName evidence="3">Endophilin-B1-like</fullName>
    </submittedName>
</protein>
<dbReference type="SMART" id="SM00721">
    <property type="entry name" value="BAR"/>
    <property type="match status" value="1"/>
</dbReference>
<evidence type="ECO:0000313" key="3">
    <source>
        <dbReference type="RefSeq" id="XP_014681600.1"/>
    </source>
</evidence>
<dbReference type="Pfam" id="PF03114">
    <property type="entry name" value="BAR"/>
    <property type="match status" value="1"/>
</dbReference>
<dbReference type="InterPro" id="IPR004148">
    <property type="entry name" value="BAR_dom"/>
</dbReference>
<name>A0ABM1FAX9_PRICU</name>
<sequence length="312" mass="35049">MNSFNFKKFTSDAATVISRAVQYTEEKLGGAEKTELDAHFENLAARADKTKIWSEKLMSQTVAVLQPNPNVRLEEFVYDKLGQLDAPVKKPKERETNHEILGQVMVDAGSDIGPGTAYGSALIKCGQTEQRIGHAEKEYLHKISSAFLMPLNTFLMGDMKTIQKERKILETKRLDLDACKNRLRKAKSLESQTNAEAELRVAQSEFDRQTEITKLLLEGVSSAHANHLRCLNDLVETQMSYYGRCFQLMQELQKEVASIQCSAFTLITSYLATVAGRQVIKVVDVDEGGDWVIVERGSQRGRAPMTHVEYIN</sequence>
<dbReference type="RefSeq" id="XP_014681600.1">
    <property type="nucleotide sequence ID" value="XM_014826114.1"/>
</dbReference>
<keyword evidence="2" id="KW-1185">Reference proteome</keyword>
<dbReference type="GeneID" id="106821351"/>
<organism evidence="2 3">
    <name type="scientific">Priapulus caudatus</name>
    <name type="common">Priapulid worm</name>
    <dbReference type="NCBI Taxonomy" id="37621"/>
    <lineage>
        <taxon>Eukaryota</taxon>
        <taxon>Metazoa</taxon>
        <taxon>Ecdysozoa</taxon>
        <taxon>Scalidophora</taxon>
        <taxon>Priapulida</taxon>
        <taxon>Priapulimorpha</taxon>
        <taxon>Priapulimorphida</taxon>
        <taxon>Priapulidae</taxon>
        <taxon>Priapulus</taxon>
    </lineage>
</organism>
<dbReference type="CDD" id="cd07594">
    <property type="entry name" value="BAR_Endophilin_B"/>
    <property type="match status" value="1"/>
</dbReference>
<evidence type="ECO:0000259" key="1">
    <source>
        <dbReference type="PROSITE" id="PS51021"/>
    </source>
</evidence>
<dbReference type="Gene3D" id="1.20.1270.60">
    <property type="entry name" value="Arfaptin homology (AH) domain/BAR domain"/>
    <property type="match status" value="1"/>
</dbReference>
<dbReference type="SUPFAM" id="SSF103657">
    <property type="entry name" value="BAR/IMD domain-like"/>
    <property type="match status" value="1"/>
</dbReference>
<gene>
    <name evidence="3" type="primary">LOC106821351</name>
</gene>
<dbReference type="PROSITE" id="PS51021">
    <property type="entry name" value="BAR"/>
    <property type="match status" value="1"/>
</dbReference>
<dbReference type="Proteomes" id="UP000695022">
    <property type="component" value="Unplaced"/>
</dbReference>